<dbReference type="EMBL" id="RJKX01000017">
    <property type="protein sequence ID" value="ROP83071.1"/>
    <property type="molecule type" value="Genomic_DNA"/>
</dbReference>
<comment type="caution">
    <text evidence="1">The sequence shown here is derived from an EMBL/GenBank/DDBJ whole genome shotgun (WGS) entry which is preliminary data.</text>
</comment>
<sequence>MDGRKPLAGPAVETLTAGERLLLWSFRSWVSGPGHRPMVLREFGRVFPSEEAGVAIRGLDRAIAAIAGHARREIVHHPVCAQQVAPDEQAVIAVFAALQEERVDLAVRHAAWLVRPAGVTPVVTAAAALAHAMIENDLMLPYRPLSGVADDRQPAVVLHH</sequence>
<proteinExistence type="predicted"/>
<name>A0A3N1KQT5_9PROT</name>
<evidence type="ECO:0000313" key="1">
    <source>
        <dbReference type="EMBL" id="ROP83071.1"/>
    </source>
</evidence>
<accession>A0A3N1KQT5</accession>
<dbReference type="AlphaFoldDB" id="A0A3N1KQT5"/>
<protein>
    <submittedName>
        <fullName evidence="1">Uncharacterized protein</fullName>
    </submittedName>
</protein>
<keyword evidence="2" id="KW-1185">Reference proteome</keyword>
<dbReference type="OrthoDB" id="7172251at2"/>
<organism evidence="1 2">
    <name type="scientific">Stella humosa</name>
    <dbReference type="NCBI Taxonomy" id="94"/>
    <lineage>
        <taxon>Bacteria</taxon>
        <taxon>Pseudomonadati</taxon>
        <taxon>Pseudomonadota</taxon>
        <taxon>Alphaproteobacteria</taxon>
        <taxon>Rhodospirillales</taxon>
        <taxon>Stellaceae</taxon>
        <taxon>Stella</taxon>
    </lineage>
</organism>
<gene>
    <name evidence="1" type="ORF">EDC65_4600</name>
</gene>
<dbReference type="Proteomes" id="UP000278222">
    <property type="component" value="Unassembled WGS sequence"/>
</dbReference>
<evidence type="ECO:0000313" key="2">
    <source>
        <dbReference type="Proteomes" id="UP000278222"/>
    </source>
</evidence>
<dbReference type="RefSeq" id="WP_142235640.1">
    <property type="nucleotide sequence ID" value="NZ_AP019700.1"/>
</dbReference>
<reference evidence="1 2" key="1">
    <citation type="submission" date="2018-11" db="EMBL/GenBank/DDBJ databases">
        <title>Genomic Encyclopedia of Type Strains, Phase IV (KMG-IV): sequencing the most valuable type-strain genomes for metagenomic binning, comparative biology and taxonomic classification.</title>
        <authorList>
            <person name="Goeker M."/>
        </authorList>
    </citation>
    <scope>NUCLEOTIDE SEQUENCE [LARGE SCALE GENOMIC DNA]</scope>
    <source>
        <strain evidence="1 2">DSM 5900</strain>
    </source>
</reference>